<feature type="domain" description="Alpha-L-rhamnosidase six-hairpin glycosidase" evidence="1">
    <location>
        <begin position="2"/>
        <end position="59"/>
    </location>
</feature>
<sequence length="63" mass="7387">MGKADEAERYEQLNEKVRQAFAQEYLQEDGRLKAHFQGIYVLALNMKMVPKEMEPKVLAQLLF</sequence>
<gene>
    <name evidence="2" type="ORF">GC093_29760</name>
</gene>
<evidence type="ECO:0000313" key="3">
    <source>
        <dbReference type="Proteomes" id="UP000641588"/>
    </source>
</evidence>
<reference evidence="2" key="1">
    <citation type="submission" date="2019-10" db="EMBL/GenBank/DDBJ databases">
        <title>Description of Paenibacillus glebae sp. nov.</title>
        <authorList>
            <person name="Carlier A."/>
            <person name="Qi S."/>
        </authorList>
    </citation>
    <scope>NUCLEOTIDE SEQUENCE</scope>
    <source>
        <strain evidence="2">LMG 31456</strain>
    </source>
</reference>
<protein>
    <submittedName>
        <fullName evidence="2">Bacterial alpha-L-rhamnosidase</fullName>
    </submittedName>
</protein>
<comment type="caution">
    <text evidence="2">The sequence shown here is derived from an EMBL/GenBank/DDBJ whole genome shotgun (WGS) entry which is preliminary data.</text>
</comment>
<dbReference type="InterPro" id="IPR012341">
    <property type="entry name" value="6hp_glycosidase-like_sf"/>
</dbReference>
<dbReference type="Proteomes" id="UP000641588">
    <property type="component" value="Unassembled WGS sequence"/>
</dbReference>
<keyword evidence="3" id="KW-1185">Reference proteome</keyword>
<evidence type="ECO:0000259" key="1">
    <source>
        <dbReference type="Pfam" id="PF17389"/>
    </source>
</evidence>
<dbReference type="Pfam" id="PF17389">
    <property type="entry name" value="Bac_rhamnosid6H"/>
    <property type="match status" value="1"/>
</dbReference>
<accession>A0A972K332</accession>
<dbReference type="Gene3D" id="1.50.10.10">
    <property type="match status" value="1"/>
</dbReference>
<organism evidence="2 3">
    <name type="scientific">Paenibacillus foliorum</name>
    <dbReference type="NCBI Taxonomy" id="2654974"/>
    <lineage>
        <taxon>Bacteria</taxon>
        <taxon>Bacillati</taxon>
        <taxon>Bacillota</taxon>
        <taxon>Bacilli</taxon>
        <taxon>Bacillales</taxon>
        <taxon>Paenibacillaceae</taxon>
        <taxon>Paenibacillus</taxon>
    </lineage>
</organism>
<dbReference type="AlphaFoldDB" id="A0A972K332"/>
<dbReference type="InterPro" id="IPR035396">
    <property type="entry name" value="Bac_rhamnosid6H"/>
</dbReference>
<proteinExistence type="predicted"/>
<dbReference type="GO" id="GO:0005975">
    <property type="term" value="P:carbohydrate metabolic process"/>
    <property type="evidence" value="ECO:0007669"/>
    <property type="project" value="InterPro"/>
</dbReference>
<dbReference type="EMBL" id="WHOD01000109">
    <property type="protein sequence ID" value="NOU97386.1"/>
    <property type="molecule type" value="Genomic_DNA"/>
</dbReference>
<evidence type="ECO:0000313" key="2">
    <source>
        <dbReference type="EMBL" id="NOU97386.1"/>
    </source>
</evidence>
<name>A0A972K332_9BACL</name>